<dbReference type="Proteomes" id="UP000621631">
    <property type="component" value="Unassembled WGS sequence"/>
</dbReference>
<evidence type="ECO:0000313" key="3">
    <source>
        <dbReference type="Proteomes" id="UP000621631"/>
    </source>
</evidence>
<evidence type="ECO:0000256" key="1">
    <source>
        <dbReference type="SAM" id="Phobius"/>
    </source>
</evidence>
<gene>
    <name evidence="2" type="ORF">IC602_17570</name>
</gene>
<keyword evidence="1" id="KW-0472">Membrane</keyword>
<proteinExistence type="predicted"/>
<keyword evidence="1" id="KW-1133">Transmembrane helix</keyword>
<accession>A0ABR7VR90</accession>
<keyword evidence="1" id="KW-0812">Transmembrane</keyword>
<evidence type="ECO:0000313" key="2">
    <source>
        <dbReference type="EMBL" id="MBD1224425.1"/>
    </source>
</evidence>
<name>A0ABR7VR90_VIRHA</name>
<comment type="caution">
    <text evidence="2">The sequence shown here is derived from an EMBL/GenBank/DDBJ whole genome shotgun (WGS) entry which is preliminary data.</text>
</comment>
<protein>
    <submittedName>
        <fullName evidence="2">DUF5325 family protein</fullName>
    </submittedName>
</protein>
<sequence length="55" mass="6186">MKGINISKLLLAILVISMFVAVGVAIAYRNVWLVLLFIFLGFAIMGYGLSRRKRK</sequence>
<feature type="transmembrane region" description="Helical" evidence="1">
    <location>
        <begin position="9"/>
        <end position="26"/>
    </location>
</feature>
<feature type="transmembrane region" description="Helical" evidence="1">
    <location>
        <begin position="32"/>
        <end position="50"/>
    </location>
</feature>
<organism evidence="2 3">
    <name type="scientific">Virgibacillus halodenitrificans</name>
    <name type="common">Bacillus halodenitrificans</name>
    <dbReference type="NCBI Taxonomy" id="1482"/>
    <lineage>
        <taxon>Bacteria</taxon>
        <taxon>Bacillati</taxon>
        <taxon>Bacillota</taxon>
        <taxon>Bacilli</taxon>
        <taxon>Bacillales</taxon>
        <taxon>Bacillaceae</taxon>
        <taxon>Virgibacillus</taxon>
    </lineage>
</organism>
<dbReference type="Pfam" id="PF17259">
    <property type="entry name" value="DUF5325"/>
    <property type="match status" value="1"/>
</dbReference>
<dbReference type="EMBL" id="JACWEZ010000017">
    <property type="protein sequence ID" value="MBD1224425.1"/>
    <property type="molecule type" value="Genomic_DNA"/>
</dbReference>
<reference evidence="2 3" key="1">
    <citation type="submission" date="2020-09" db="EMBL/GenBank/DDBJ databases">
        <title>Draft Genome Sequences of Oil-Oxidizing Bacteria Halomonas titanicae, Marinobacter lutaoensis, and Virgibacillus halodenitrificans Isolated from Highly Saline Environments.</title>
        <authorList>
            <person name="Grouzdev D.S."/>
            <person name="Sokolova D.S."/>
            <person name="Semenova E.M."/>
            <person name="Borzenkov I.A."/>
            <person name="Bidzhieva S.K."/>
            <person name="Poltaraus A.B."/>
            <person name="Nazina T.N."/>
        </authorList>
    </citation>
    <scope>NUCLEOTIDE SEQUENCE [LARGE SCALE GENOMIC DNA]</scope>
    <source>
        <strain evidence="2 3">VKM B-3472D</strain>
    </source>
</reference>
<keyword evidence="3" id="KW-1185">Reference proteome</keyword>
<dbReference type="InterPro" id="IPR035211">
    <property type="entry name" value="DUF5325"/>
</dbReference>
<dbReference type="RefSeq" id="WP_019378707.1">
    <property type="nucleotide sequence ID" value="NZ_CP126077.1"/>
</dbReference>